<feature type="compositionally biased region" description="Low complexity" evidence="2">
    <location>
        <begin position="1465"/>
        <end position="1474"/>
    </location>
</feature>
<feature type="region of interest" description="Disordered" evidence="2">
    <location>
        <begin position="1389"/>
        <end position="1561"/>
    </location>
</feature>
<dbReference type="Pfam" id="PF14906">
    <property type="entry name" value="DUF4495"/>
    <property type="match status" value="1"/>
</dbReference>
<feature type="compositionally biased region" description="Low complexity" evidence="2">
    <location>
        <begin position="1238"/>
        <end position="1256"/>
    </location>
</feature>
<feature type="compositionally biased region" description="Gly residues" evidence="2">
    <location>
        <begin position="539"/>
        <end position="562"/>
    </location>
</feature>
<feature type="compositionally biased region" description="Low complexity" evidence="2">
    <location>
        <begin position="1599"/>
        <end position="1610"/>
    </location>
</feature>
<feature type="coiled-coil region" evidence="1">
    <location>
        <begin position="17"/>
        <end position="44"/>
    </location>
</feature>
<dbReference type="InterPro" id="IPR027993">
    <property type="entry name" value="DUF4495"/>
</dbReference>
<dbReference type="GO" id="GO:0005737">
    <property type="term" value="C:cytoplasm"/>
    <property type="evidence" value="ECO:0007669"/>
    <property type="project" value="TreeGrafter"/>
</dbReference>
<protein>
    <submittedName>
        <fullName evidence="3">Uncharacterized protein</fullName>
    </submittedName>
</protein>
<keyword evidence="1" id="KW-0175">Coiled coil</keyword>
<feature type="region of interest" description="Disordered" evidence="2">
    <location>
        <begin position="723"/>
        <end position="750"/>
    </location>
</feature>
<dbReference type="OrthoDB" id="10007406at2759"/>
<feature type="region of interest" description="Disordered" evidence="2">
    <location>
        <begin position="390"/>
        <end position="411"/>
    </location>
</feature>
<reference evidence="3" key="1">
    <citation type="journal article" date="2020" name="bioRxiv">
        <title>Comparative genomics of Chlamydomonas.</title>
        <authorList>
            <person name="Craig R.J."/>
            <person name="Hasan A.R."/>
            <person name="Ness R.W."/>
            <person name="Keightley P.D."/>
        </authorList>
    </citation>
    <scope>NUCLEOTIDE SEQUENCE</scope>
    <source>
        <strain evidence="3">CCAP 11/70</strain>
    </source>
</reference>
<feature type="region of interest" description="Disordered" evidence="2">
    <location>
        <begin position="2028"/>
        <end position="2054"/>
    </location>
</feature>
<feature type="compositionally biased region" description="Basic and acidic residues" evidence="2">
    <location>
        <begin position="521"/>
        <end position="532"/>
    </location>
</feature>
<feature type="region of interest" description="Disordered" evidence="2">
    <location>
        <begin position="521"/>
        <end position="564"/>
    </location>
</feature>
<proteinExistence type="predicted"/>
<feature type="region of interest" description="Disordered" evidence="2">
    <location>
        <begin position="765"/>
        <end position="855"/>
    </location>
</feature>
<organism evidence="3 4">
    <name type="scientific">Edaphochlamys debaryana</name>
    <dbReference type="NCBI Taxonomy" id="47281"/>
    <lineage>
        <taxon>Eukaryota</taxon>
        <taxon>Viridiplantae</taxon>
        <taxon>Chlorophyta</taxon>
        <taxon>core chlorophytes</taxon>
        <taxon>Chlorophyceae</taxon>
        <taxon>CS clade</taxon>
        <taxon>Chlamydomonadales</taxon>
        <taxon>Chlamydomonadales incertae sedis</taxon>
        <taxon>Edaphochlamys</taxon>
    </lineage>
</organism>
<feature type="compositionally biased region" description="Low complexity" evidence="2">
    <location>
        <begin position="806"/>
        <end position="833"/>
    </location>
</feature>
<feature type="compositionally biased region" description="Acidic residues" evidence="2">
    <location>
        <begin position="920"/>
        <end position="929"/>
    </location>
</feature>
<evidence type="ECO:0000256" key="1">
    <source>
        <dbReference type="SAM" id="Coils"/>
    </source>
</evidence>
<evidence type="ECO:0000313" key="3">
    <source>
        <dbReference type="EMBL" id="KAG2493927.1"/>
    </source>
</evidence>
<accession>A0A835Y2D3</accession>
<name>A0A835Y2D3_9CHLO</name>
<feature type="compositionally biased region" description="Gly residues" evidence="2">
    <location>
        <begin position="790"/>
        <end position="805"/>
    </location>
</feature>
<feature type="compositionally biased region" description="Polar residues" evidence="2">
    <location>
        <begin position="765"/>
        <end position="781"/>
    </location>
</feature>
<gene>
    <name evidence="3" type="ORF">HYH03_007858</name>
</gene>
<dbReference type="Proteomes" id="UP000612055">
    <property type="component" value="Unassembled WGS sequence"/>
</dbReference>
<feature type="compositionally biased region" description="Gly residues" evidence="2">
    <location>
        <begin position="1625"/>
        <end position="1652"/>
    </location>
</feature>
<comment type="caution">
    <text evidence="3">The sequence shown here is derived from an EMBL/GenBank/DDBJ whole genome shotgun (WGS) entry which is preliminary data.</text>
</comment>
<feature type="region of interest" description="Disordered" evidence="2">
    <location>
        <begin position="870"/>
        <end position="930"/>
    </location>
</feature>
<evidence type="ECO:0000256" key="2">
    <source>
        <dbReference type="SAM" id="MobiDB-lite"/>
    </source>
</evidence>
<dbReference type="PANTHER" id="PTHR16306:SF0">
    <property type="entry name" value="TRANSLIN-ASSOCIATED FACTOR X-INTERACTING PROTEIN 1"/>
    <property type="match status" value="1"/>
</dbReference>
<dbReference type="EMBL" id="JAEHOE010000034">
    <property type="protein sequence ID" value="KAG2493927.1"/>
    <property type="molecule type" value="Genomic_DNA"/>
</dbReference>
<evidence type="ECO:0000313" key="4">
    <source>
        <dbReference type="Proteomes" id="UP000612055"/>
    </source>
</evidence>
<feature type="compositionally biased region" description="Gly residues" evidence="2">
    <location>
        <begin position="1450"/>
        <end position="1464"/>
    </location>
</feature>
<feature type="region of interest" description="Disordered" evidence="2">
    <location>
        <begin position="1586"/>
        <end position="1661"/>
    </location>
</feature>
<feature type="compositionally biased region" description="Gly residues" evidence="2">
    <location>
        <begin position="1400"/>
        <end position="1421"/>
    </location>
</feature>
<feature type="compositionally biased region" description="Basic and acidic residues" evidence="2">
    <location>
        <begin position="903"/>
        <end position="919"/>
    </location>
</feature>
<keyword evidence="4" id="KW-1185">Reference proteome</keyword>
<sequence>MWRTLKSTADVFLKTSIAQQDESRQRLDREAQELQTQVKDLLATYPDEGSGVPISSQHGASGAGVGGDAGASTSTPSKASLEEVAQLLTRLCDQPTPPDHLAGAPNAIPSPRFVAPTMPRGHAAFTAEPGGRQPPGHLHSDIPSLRWDAACPAGALPAGGGAYAGAGAGAPGALSRRVPTHVRQSRLELDEDGELQQRPRELPVPLDAQLCLRQAHPDVSPIGIHHLLLEEAVEMDALPERDDMVWYKLYAQEEEMRRTRELLVTLFHTSACSADAWARTADAFLHGLALPDPEAARALAQLKARGDGKAVAEIVVKRWTPESYPERFAELQKTMDRWLGELLEQREEETDQERSAFQGRYKRSAVVRQGGTEAGAGAATAAAAAAGELKGRESRRALPSRGSSRAAAEPSESQAAREAAFRYHEYDFVTYKLNIMPFTYLQMVGQKLLYHATLQVPCLLQLPERIPEWVLRSLYARPFAEAVRLAIQNALSAASEPRGAISALIDERMAGSKQYRTLLDSRDERRRREARDAALAAGGAIGGEGPGGLGGGGEGGGGGGGGDEGEAALAQARNALGYIMYLFRDVAAFEKGFGEILRGRVLRYPRFRGQPPRDDPPLPALPPHTAAGYAGVVHDEVARVVREMRPELRQFITSCLMTAVQTCLSGDDARRPPYPVMVSYDAWPKAEFMELSDLDYVQAQIRAHESAAGALSATASVLSAHSPLARTPEGGSSGGGTSSPQGVKSRKPQPPLATAVMKSLYSRGNSLAGSQRTGSNLPSNIASNTASSGGASGGTGSHGGAGSAGGAAASVTASGGGATDSSPAKADSSSPLTATPPPGRTSSPGGPGVPPPPASAAAAAAIAAVVAARPPPPPSGGAPFLSGPVGADGGGSEAGGDGGDGPTRQRREGLQGDRSMHEGGEDEEEDDKDAPEYVDVVSQRVLDFVAWLLGAVDQYPETVQALLAGATLECLSLLMDRLGAACTTLHDAPRSPLPLLFLFHSAAACVRRRLESFRRGLDVLVHDEQYLALVQQHGECLVQADELVSSLHRHIVMAYKDAVHHVVFSAVDRTDWCTWRPEVMRGKAAGPAVRVWHSMMVRMVHTAARYASMHAAEWITGQVLQESLACLAQRYLLLCPSLQRLPEFVADGGHVTPFMLPEFVADSVHAVASVFLLCQPIPIKAPRRRNMDAAAEEAGGGGGAGAGGGGQQQQPMLRSAISGLADGPPPASSASGVGGARGTPRAGATPPVTEPGTAGAAPPPPAPGPGGLQITRWLQVPDKMVEALAGACRELLTRAALLHVDGPTLAQLARDRGLVGPAWAPPPGSGSGGEALGLCPSGLGQGRREADAEAEAGAGEGVVVGRLGSIGAPSGELRVTESAVTAAAATAAGTASAAVPPLSVGGGGGQRSGGGSGTGPSGGAGRLPPLPDIHPHPRRSPSAVAPSPPESTGPGRGSHPGPGPGSSSGPGPRAAGTSRDGSGPVAEGSGHEPLAGAPGPWNGGLSLRALRVPDRDWGEAQAHPGPDRGPLPGEGEGPGPVAEGVSTGPGAGPSSGPGAPDPALTVVGRYASGTAGARHRLAMASTGAAAAAAGPSGSGPGPSGATSLSRPASGHGPGPGPSQGTFSSIGGGAGTTGVAGGGGGGAAGADGRGSPGGAPPLPRPLAVLLPVGSAEGLDRRFSAASRPGNAGAGDEARMTLWSSWLPFSVVACLTGPRERIELSSAFFVTQHMPLGDRLADQEPPASEGWRQKPPAAGAMWRACLSALAEACSPEQLLEAAARRHELHAWSGAEPAGDAGYMAGRALVRALAAELGLPELRLDVGGLDLAPDESEYYVDEDEDEEEPMLLALLRLLPRSLSTLELSLFYWIRDYRLYGTFGLANRRLVSVQLGTRKVQELSGLARDQLLPCLDLGGRPRLEGLSIKTLVCENWRTADMAPLQELWRRSDVIRVGELVMTERWSAAEVCSILESLGPVDKLCLDWRAGRASIDLDLKPQSRPLPAAPGSASAPLAVLPPPEAVLRMALQRIAPPGAGGAEGGAGHEADMRTDAPVGSAGP</sequence>
<feature type="region of interest" description="Disordered" evidence="2">
    <location>
        <begin position="45"/>
        <end position="78"/>
    </location>
</feature>
<feature type="region of interest" description="Disordered" evidence="2">
    <location>
        <begin position="93"/>
        <end position="143"/>
    </location>
</feature>
<feature type="region of interest" description="Disordered" evidence="2">
    <location>
        <begin position="1319"/>
        <end position="1351"/>
    </location>
</feature>
<feature type="compositionally biased region" description="Gly residues" evidence="2">
    <location>
        <begin position="1194"/>
        <end position="1207"/>
    </location>
</feature>
<feature type="compositionally biased region" description="Gly residues" evidence="2">
    <location>
        <begin position="886"/>
        <end position="901"/>
    </location>
</feature>
<feature type="region of interest" description="Disordered" evidence="2">
    <location>
        <begin position="1185"/>
        <end position="1270"/>
    </location>
</feature>
<dbReference type="PANTHER" id="PTHR16306">
    <property type="entry name" value="TRANSLIN-ASSOCIATED FACTOR X-INTERACTING PROTEIN 1"/>
    <property type="match status" value="1"/>
</dbReference>